<evidence type="ECO:0000256" key="3">
    <source>
        <dbReference type="ARBA" id="ARBA00023163"/>
    </source>
</evidence>
<accession>A0A7Y8K704</accession>
<dbReference type="SUPFAM" id="SSF46689">
    <property type="entry name" value="Homeodomain-like"/>
    <property type="match status" value="1"/>
</dbReference>
<dbReference type="Proteomes" id="UP000537188">
    <property type="component" value="Unassembled WGS sequence"/>
</dbReference>
<evidence type="ECO:0000259" key="4">
    <source>
        <dbReference type="PROSITE" id="PS01124"/>
    </source>
</evidence>
<gene>
    <name evidence="5" type="ORF">HX828_19805</name>
</gene>
<dbReference type="PROSITE" id="PS01124">
    <property type="entry name" value="HTH_ARAC_FAMILY_2"/>
    <property type="match status" value="1"/>
</dbReference>
<dbReference type="SMART" id="SM00342">
    <property type="entry name" value="HTH_ARAC"/>
    <property type="match status" value="1"/>
</dbReference>
<name>A0A7Y8K704_9PSED</name>
<sequence length="352" mass="40007">MRSESESASFISLTELSVPVPLPALLMEVLLEQGLGTTQLLEGTGLRLEHFSHPDTQLSYRQLALIISRALATSGNPRLGLLFGARIRYSHLGELGTLYAQAPTLRQSFEIGLKHQKLLGSAFDLRIVERPQHLAIIASKLVPLRERYFFNQESWLSAIVNQTALALETPVEQLDLEVEFDYSAPDDLKPYHEIFGTKVRFDQQYCQVLIPRPLLDRRLPGACPTLFKIAIQRCEEASSRGRIPLSLPEQIRVHLRKELEATPTVDEIAKRLNFSTRTLNRRLDDLDCNYRQLLREVRFETAAQLLQGTGLPITIIAQRAGFNDPSNFVKAFRDWAGTTPNQYRKHMRNLSH</sequence>
<dbReference type="PANTHER" id="PTHR47894:SF1">
    <property type="entry name" value="HTH-TYPE TRANSCRIPTIONAL REGULATOR VQSM"/>
    <property type="match status" value="1"/>
</dbReference>
<protein>
    <submittedName>
        <fullName evidence="5">AraC family transcriptional regulator</fullName>
    </submittedName>
</protein>
<dbReference type="InterPro" id="IPR032687">
    <property type="entry name" value="AraC-type_N"/>
</dbReference>
<dbReference type="Gene3D" id="1.10.10.60">
    <property type="entry name" value="Homeodomain-like"/>
    <property type="match status" value="1"/>
</dbReference>
<keyword evidence="3" id="KW-0804">Transcription</keyword>
<dbReference type="PANTHER" id="PTHR47894">
    <property type="entry name" value="HTH-TYPE TRANSCRIPTIONAL REGULATOR GADX"/>
    <property type="match status" value="1"/>
</dbReference>
<keyword evidence="1" id="KW-0805">Transcription regulation</keyword>
<comment type="caution">
    <text evidence="5">The sequence shown here is derived from an EMBL/GenBank/DDBJ whole genome shotgun (WGS) entry which is preliminary data.</text>
</comment>
<dbReference type="Pfam" id="PF12625">
    <property type="entry name" value="Arabinose_bd"/>
    <property type="match status" value="1"/>
</dbReference>
<organism evidence="5 6">
    <name type="scientific">Pseudomonas yamanorum</name>
    <dbReference type="NCBI Taxonomy" id="515393"/>
    <lineage>
        <taxon>Bacteria</taxon>
        <taxon>Pseudomonadati</taxon>
        <taxon>Pseudomonadota</taxon>
        <taxon>Gammaproteobacteria</taxon>
        <taxon>Pseudomonadales</taxon>
        <taxon>Pseudomonadaceae</taxon>
        <taxon>Pseudomonas</taxon>
    </lineage>
</organism>
<dbReference type="GO" id="GO:0005829">
    <property type="term" value="C:cytosol"/>
    <property type="evidence" value="ECO:0007669"/>
    <property type="project" value="TreeGrafter"/>
</dbReference>
<dbReference type="Pfam" id="PF12833">
    <property type="entry name" value="HTH_18"/>
    <property type="match status" value="1"/>
</dbReference>
<proteinExistence type="predicted"/>
<dbReference type="InterPro" id="IPR018060">
    <property type="entry name" value="HTH_AraC"/>
</dbReference>
<evidence type="ECO:0000313" key="6">
    <source>
        <dbReference type="Proteomes" id="UP000537188"/>
    </source>
</evidence>
<evidence type="ECO:0000256" key="2">
    <source>
        <dbReference type="ARBA" id="ARBA00023125"/>
    </source>
</evidence>
<dbReference type="PRINTS" id="PR00032">
    <property type="entry name" value="HTHARAC"/>
</dbReference>
<dbReference type="InterPro" id="IPR020449">
    <property type="entry name" value="Tscrpt_reg_AraC-type_HTH"/>
</dbReference>
<evidence type="ECO:0000256" key="1">
    <source>
        <dbReference type="ARBA" id="ARBA00023015"/>
    </source>
</evidence>
<dbReference type="GO" id="GO:0003700">
    <property type="term" value="F:DNA-binding transcription factor activity"/>
    <property type="evidence" value="ECO:0007669"/>
    <property type="project" value="InterPro"/>
</dbReference>
<reference evidence="5 6" key="1">
    <citation type="submission" date="2020-04" db="EMBL/GenBank/DDBJ databases">
        <title>Molecular characterization of pseudomonads from Agaricus bisporus reveal novel blotch 2 pathogens in Western Europe.</title>
        <authorList>
            <person name="Taparia T."/>
            <person name="Krijger M."/>
            <person name="Haynes E."/>
            <person name="Elpinstone J.G."/>
            <person name="Noble R."/>
            <person name="Van Der Wolf J."/>
        </authorList>
    </citation>
    <scope>NUCLEOTIDE SEQUENCE [LARGE SCALE GENOMIC DNA]</scope>
    <source>
        <strain evidence="5 6">IPO3781</strain>
    </source>
</reference>
<dbReference type="GO" id="GO:0000976">
    <property type="term" value="F:transcription cis-regulatory region binding"/>
    <property type="evidence" value="ECO:0007669"/>
    <property type="project" value="TreeGrafter"/>
</dbReference>
<evidence type="ECO:0000313" key="5">
    <source>
        <dbReference type="EMBL" id="NWE77814.1"/>
    </source>
</evidence>
<dbReference type="EMBL" id="JACARF010000023">
    <property type="protein sequence ID" value="NWE77814.1"/>
    <property type="molecule type" value="Genomic_DNA"/>
</dbReference>
<dbReference type="InterPro" id="IPR009057">
    <property type="entry name" value="Homeodomain-like_sf"/>
</dbReference>
<feature type="domain" description="HTH araC/xylS-type" evidence="4">
    <location>
        <begin position="249"/>
        <end position="346"/>
    </location>
</feature>
<keyword evidence="2" id="KW-0238">DNA-binding</keyword>
<dbReference type="RefSeq" id="WP_177115203.1">
    <property type="nucleotide sequence ID" value="NZ_JACARF010000023.1"/>
</dbReference>
<dbReference type="AlphaFoldDB" id="A0A7Y8K704"/>